<reference evidence="6" key="4">
    <citation type="submission" date="2020-09" db="EMBL/GenBank/DDBJ databases">
        <authorList>
            <person name="Sun Q."/>
            <person name="Ohkuma M."/>
        </authorList>
    </citation>
    <scope>NUCLEOTIDE SEQUENCE</scope>
    <source>
        <strain evidence="6">JCM 31740</strain>
    </source>
</reference>
<dbReference type="AlphaFoldDB" id="A0A348B759"/>
<sequence length="105" mass="11503">MGGTQKKPISTLEKRVKEEDDKGTKKEKKQKGGGKAASTTMTSEQVSLKRASEEIQKQKAVTPYELSAKLNVSISAAKELLRQLEKQGTVKLLAKNRRTAVYVAA</sequence>
<name>A0A348B759_9CREN</name>
<evidence type="ECO:0000256" key="4">
    <source>
        <dbReference type="SAM" id="MobiDB-lite"/>
    </source>
</evidence>
<feature type="compositionally biased region" description="Basic and acidic residues" evidence="4">
    <location>
        <begin position="12"/>
        <end position="24"/>
    </location>
</feature>
<dbReference type="GO" id="GO:1990904">
    <property type="term" value="C:ribonucleoprotein complex"/>
    <property type="evidence" value="ECO:0007669"/>
    <property type="project" value="UniProtKB-KW"/>
</dbReference>
<accession>A0A348B759</accession>
<protein>
    <submittedName>
        <fullName evidence="5">30S ribosomal protein S25e</fullName>
    </submittedName>
</protein>
<dbReference type="InterPro" id="IPR036390">
    <property type="entry name" value="WH_DNA-bd_sf"/>
</dbReference>
<evidence type="ECO:0000256" key="2">
    <source>
        <dbReference type="ARBA" id="ARBA00022980"/>
    </source>
</evidence>
<dbReference type="RefSeq" id="WP_126451229.1">
    <property type="nucleotide sequence ID" value="NZ_AP018553.1"/>
</dbReference>
<dbReference type="KEGG" id="sacd:HS1genome_2400"/>
<dbReference type="OrthoDB" id="43999at2157"/>
<dbReference type="EMBL" id="AP018553">
    <property type="protein sequence ID" value="BBD74011.1"/>
    <property type="molecule type" value="Genomic_DNA"/>
</dbReference>
<proteinExistence type="inferred from homology"/>
<dbReference type="Proteomes" id="UP000616143">
    <property type="component" value="Unassembled WGS sequence"/>
</dbReference>
<dbReference type="GO" id="GO:0005840">
    <property type="term" value="C:ribosome"/>
    <property type="evidence" value="ECO:0007669"/>
    <property type="project" value="UniProtKB-KW"/>
</dbReference>
<evidence type="ECO:0000313" key="5">
    <source>
        <dbReference type="EMBL" id="BBD74011.1"/>
    </source>
</evidence>
<gene>
    <name evidence="6" type="ORF">GCM10007116_01540</name>
    <name evidence="5" type="ORF">HS1genome_2400</name>
</gene>
<dbReference type="InterPro" id="IPR004977">
    <property type="entry name" value="Ribosomal_eS25"/>
</dbReference>
<feature type="region of interest" description="Disordered" evidence="4">
    <location>
        <begin position="1"/>
        <end position="51"/>
    </location>
</feature>
<evidence type="ECO:0000313" key="6">
    <source>
        <dbReference type="EMBL" id="GGT87179.1"/>
    </source>
</evidence>
<keyword evidence="7" id="KW-1185">Reference proteome</keyword>
<evidence type="ECO:0000256" key="3">
    <source>
        <dbReference type="ARBA" id="ARBA00023274"/>
    </source>
</evidence>
<organism evidence="5 7">
    <name type="scientific">Sulfodiicoccus acidiphilus</name>
    <dbReference type="NCBI Taxonomy" id="1670455"/>
    <lineage>
        <taxon>Archaea</taxon>
        <taxon>Thermoproteota</taxon>
        <taxon>Thermoprotei</taxon>
        <taxon>Sulfolobales</taxon>
        <taxon>Sulfolobaceae</taxon>
        <taxon>Sulfodiicoccus</taxon>
    </lineage>
</organism>
<reference evidence="7" key="2">
    <citation type="submission" date="2018-04" db="EMBL/GenBank/DDBJ databases">
        <title>Complete genome sequence of Sulfodiicoccus acidiphilus strain HS-1.</title>
        <authorList>
            <person name="Sakai H.D."/>
            <person name="Kurosawa N."/>
        </authorList>
    </citation>
    <scope>NUCLEOTIDE SEQUENCE [LARGE SCALE GENOMIC DNA]</scope>
    <source>
        <strain evidence="7">HS-1</strain>
    </source>
</reference>
<keyword evidence="2 5" id="KW-0689">Ribosomal protein</keyword>
<dbReference type="GeneID" id="38667855"/>
<dbReference type="SUPFAM" id="SSF46785">
    <property type="entry name" value="Winged helix' DNA-binding domain"/>
    <property type="match status" value="1"/>
</dbReference>
<dbReference type="Gene3D" id="3.30.63.20">
    <property type="match status" value="1"/>
</dbReference>
<dbReference type="Pfam" id="PF03297">
    <property type="entry name" value="Ribosomal_S25"/>
    <property type="match status" value="1"/>
</dbReference>
<reference evidence="6" key="1">
    <citation type="journal article" date="2014" name="Int. J. Syst. Evol. Microbiol.">
        <title>Complete genome sequence of Corynebacterium casei LMG S-19264T (=DSM 44701T), isolated from a smear-ripened cheese.</title>
        <authorList>
            <consortium name="US DOE Joint Genome Institute (JGI-PGF)"/>
            <person name="Walter F."/>
            <person name="Albersmeier A."/>
            <person name="Kalinowski J."/>
            <person name="Ruckert C."/>
        </authorList>
    </citation>
    <scope>NUCLEOTIDE SEQUENCE</scope>
    <source>
        <strain evidence="6">JCM 31740</strain>
    </source>
</reference>
<evidence type="ECO:0000313" key="7">
    <source>
        <dbReference type="Proteomes" id="UP000276741"/>
    </source>
</evidence>
<feature type="compositionally biased region" description="Polar residues" evidence="4">
    <location>
        <begin position="37"/>
        <end position="46"/>
    </location>
</feature>
<comment type="similarity">
    <text evidence="1">Belongs to the eukaryotic ribosomal protein eS25 family.</text>
</comment>
<dbReference type="Proteomes" id="UP000276741">
    <property type="component" value="Chromosome"/>
</dbReference>
<reference evidence="5" key="3">
    <citation type="journal article" date="2019" name="BMC Res. Notes">
        <title>Complete genome sequence of the Sulfodiicoccus acidiphilus strain HS-1T, the first crenarchaeon that lacks polB3, isolated from an acidic hot spring in Ohwaku-dani, Hakone, Japan.</title>
        <authorList>
            <person name="Sakai H.D."/>
            <person name="Kurosawa N."/>
        </authorList>
    </citation>
    <scope>NUCLEOTIDE SEQUENCE</scope>
    <source>
        <strain evidence="5">HS-1</strain>
    </source>
</reference>
<evidence type="ECO:0000256" key="1">
    <source>
        <dbReference type="ARBA" id="ARBA00009106"/>
    </source>
</evidence>
<dbReference type="EMBL" id="BMQS01000001">
    <property type="protein sequence ID" value="GGT87179.1"/>
    <property type="molecule type" value="Genomic_DNA"/>
</dbReference>
<keyword evidence="3" id="KW-0687">Ribonucleoprotein</keyword>